<sequence>MNKVMVAAVGVGLLLTAGCGSDDSPAAEGDQTTTPTTTTEAAAPTAPTPAGTSPAIFEVGQPVENGGLTVTVTSVDASPTVPVSDGAGGYRDRAAAEGSQYVVLSADIVNGMAAPIDLSCGETIGTRLADAQKQQFNVIADLDSVQGNRPCGDQLAPGTDGQIRWVFEVGADSVPKVFAFLNADGPEPTAVKVVNLSVD</sequence>
<gene>
    <name evidence="3" type="ORF">ACFSJG_27010</name>
</gene>
<dbReference type="RefSeq" id="WP_378488327.1">
    <property type="nucleotide sequence ID" value="NZ_JBHUFB010000022.1"/>
</dbReference>
<evidence type="ECO:0000256" key="1">
    <source>
        <dbReference type="ARBA" id="ARBA00022729"/>
    </source>
</evidence>
<comment type="caution">
    <text evidence="3">The sequence shown here is derived from an EMBL/GenBank/DDBJ whole genome shotgun (WGS) entry which is preliminary data.</text>
</comment>
<dbReference type="PROSITE" id="PS51257">
    <property type="entry name" value="PROKAR_LIPOPROTEIN"/>
    <property type="match status" value="1"/>
</dbReference>
<dbReference type="Proteomes" id="UP001597286">
    <property type="component" value="Unassembled WGS sequence"/>
</dbReference>
<proteinExistence type="predicted"/>
<accession>A0ABW4PCN7</accession>
<dbReference type="InterPro" id="IPR029050">
    <property type="entry name" value="Immunoprotect_excell_Ig-like"/>
</dbReference>
<feature type="compositionally biased region" description="Low complexity" evidence="2">
    <location>
        <begin position="32"/>
        <end position="54"/>
    </location>
</feature>
<dbReference type="Gene3D" id="2.60.40.1240">
    <property type="match status" value="1"/>
</dbReference>
<evidence type="ECO:0000256" key="2">
    <source>
        <dbReference type="SAM" id="MobiDB-lite"/>
    </source>
</evidence>
<protein>
    <recommendedName>
        <fullName evidence="5">DUF4352 domain-containing protein</fullName>
    </recommendedName>
</protein>
<organism evidence="3 4">
    <name type="scientific">Rhodococcus gannanensis</name>
    <dbReference type="NCBI Taxonomy" id="1960308"/>
    <lineage>
        <taxon>Bacteria</taxon>
        <taxon>Bacillati</taxon>
        <taxon>Actinomycetota</taxon>
        <taxon>Actinomycetes</taxon>
        <taxon>Mycobacteriales</taxon>
        <taxon>Nocardiaceae</taxon>
        <taxon>Rhodococcus</taxon>
    </lineage>
</organism>
<feature type="region of interest" description="Disordered" evidence="2">
    <location>
        <begin position="20"/>
        <end position="54"/>
    </location>
</feature>
<reference evidence="4" key="1">
    <citation type="journal article" date="2019" name="Int. J. Syst. Evol. Microbiol.">
        <title>The Global Catalogue of Microorganisms (GCM) 10K type strain sequencing project: providing services to taxonomists for standard genome sequencing and annotation.</title>
        <authorList>
            <consortium name="The Broad Institute Genomics Platform"/>
            <consortium name="The Broad Institute Genome Sequencing Center for Infectious Disease"/>
            <person name="Wu L."/>
            <person name="Ma J."/>
        </authorList>
    </citation>
    <scope>NUCLEOTIDE SEQUENCE [LARGE SCALE GENOMIC DNA]</scope>
    <source>
        <strain evidence="4">DT72</strain>
    </source>
</reference>
<keyword evidence="1" id="KW-0732">Signal</keyword>
<evidence type="ECO:0000313" key="3">
    <source>
        <dbReference type="EMBL" id="MFD1815883.1"/>
    </source>
</evidence>
<keyword evidence="4" id="KW-1185">Reference proteome</keyword>
<evidence type="ECO:0008006" key="5">
    <source>
        <dbReference type="Google" id="ProtNLM"/>
    </source>
</evidence>
<name>A0ABW4PCN7_9NOCA</name>
<evidence type="ECO:0000313" key="4">
    <source>
        <dbReference type="Proteomes" id="UP001597286"/>
    </source>
</evidence>
<dbReference type="EMBL" id="JBHUFB010000022">
    <property type="protein sequence ID" value="MFD1815883.1"/>
    <property type="molecule type" value="Genomic_DNA"/>
</dbReference>